<dbReference type="Proteomes" id="UP000287188">
    <property type="component" value="Unassembled WGS sequence"/>
</dbReference>
<protein>
    <recommendedName>
        <fullName evidence="3">Transcription initiation factor TFIIIB</fullName>
    </recommendedName>
</protein>
<keyword evidence="2" id="KW-1185">Reference proteome</keyword>
<reference evidence="2" key="1">
    <citation type="submission" date="2018-12" db="EMBL/GenBank/DDBJ databases">
        <title>Tengunoibacter tsumagoiensis gen. nov., sp. nov., Dictyobacter kobayashii sp. nov., D. alpinus sp. nov., and D. joshuensis sp. nov. and description of Dictyobacteraceae fam. nov. within the order Ktedonobacterales isolated from Tengu-no-mugimeshi.</title>
        <authorList>
            <person name="Wang C.M."/>
            <person name="Zheng Y."/>
            <person name="Sakai Y."/>
            <person name="Toyoda A."/>
            <person name="Minakuchi Y."/>
            <person name="Abe K."/>
            <person name="Yokota A."/>
            <person name="Yabe S."/>
        </authorList>
    </citation>
    <scope>NUCLEOTIDE SEQUENCE [LARGE SCALE GENOMIC DNA]</scope>
    <source>
        <strain evidence="2">Uno11</strain>
    </source>
</reference>
<sequence length="71" mass="7966">MDNNSVAYAPCPNCNADGSRRQWRKTYGHYINALRVDSDAYPNMGSNMGALVCTNCGNVQLFVDPDDYYNH</sequence>
<dbReference type="EMBL" id="BIFS01000001">
    <property type="protein sequence ID" value="GCE18066.1"/>
    <property type="molecule type" value="Genomic_DNA"/>
</dbReference>
<evidence type="ECO:0000313" key="2">
    <source>
        <dbReference type="Proteomes" id="UP000287188"/>
    </source>
</evidence>
<organism evidence="1 2">
    <name type="scientific">Dictyobacter kobayashii</name>
    <dbReference type="NCBI Taxonomy" id="2014872"/>
    <lineage>
        <taxon>Bacteria</taxon>
        <taxon>Bacillati</taxon>
        <taxon>Chloroflexota</taxon>
        <taxon>Ktedonobacteria</taxon>
        <taxon>Ktedonobacterales</taxon>
        <taxon>Dictyobacteraceae</taxon>
        <taxon>Dictyobacter</taxon>
    </lineage>
</organism>
<dbReference type="AlphaFoldDB" id="A0A402AG47"/>
<evidence type="ECO:0000313" key="1">
    <source>
        <dbReference type="EMBL" id="GCE18066.1"/>
    </source>
</evidence>
<name>A0A402AG47_9CHLR</name>
<evidence type="ECO:0008006" key="3">
    <source>
        <dbReference type="Google" id="ProtNLM"/>
    </source>
</evidence>
<comment type="caution">
    <text evidence="1">The sequence shown here is derived from an EMBL/GenBank/DDBJ whole genome shotgun (WGS) entry which is preliminary data.</text>
</comment>
<proteinExistence type="predicted"/>
<gene>
    <name evidence="1" type="ORF">KDK_18660</name>
</gene>
<accession>A0A402AG47</accession>